<dbReference type="RefSeq" id="WP_129226042.1">
    <property type="nucleotide sequence ID" value="NZ_SDOZ01000002.1"/>
</dbReference>
<evidence type="ECO:0000256" key="3">
    <source>
        <dbReference type="ARBA" id="ARBA00022694"/>
    </source>
</evidence>
<keyword evidence="9 10" id="KW-0342">GTP-binding</keyword>
<dbReference type="Pfam" id="PF01926">
    <property type="entry name" value="MMR_HSR1"/>
    <property type="match status" value="1"/>
</dbReference>
<proteinExistence type="inferred from homology"/>
<organism evidence="13 14">
    <name type="scientific">Candidatus Borkfalkia ceftriaxoniphila</name>
    <dbReference type="NCBI Taxonomy" id="2508949"/>
    <lineage>
        <taxon>Bacteria</taxon>
        <taxon>Bacillati</taxon>
        <taxon>Bacillota</taxon>
        <taxon>Clostridia</taxon>
        <taxon>Christensenellales</taxon>
        <taxon>Christensenellaceae</taxon>
        <taxon>Candidatus Borkfalkia</taxon>
    </lineage>
</organism>
<dbReference type="NCBIfam" id="TIGR00450">
    <property type="entry name" value="mnmE_trmE_thdF"/>
    <property type="match status" value="1"/>
</dbReference>
<dbReference type="Gene3D" id="1.20.120.430">
    <property type="entry name" value="tRNA modification GTPase MnmE domain 2"/>
    <property type="match status" value="1"/>
</dbReference>
<evidence type="ECO:0000259" key="12">
    <source>
        <dbReference type="PROSITE" id="PS51709"/>
    </source>
</evidence>
<keyword evidence="6 10" id="KW-0378">Hydrolase</keyword>
<sequence>MKNPNIAAISTPPGKGGVAIIRISGGDPLSIAEKMFVPAGKTAVAAFSPNHMYPGEIDAGDFKDYGLCVYFRAPKSFTGEDVVEFHCHGGSSIARGVLRRAFELGAAGAQRGEFTKRAFLNGKLSLSSAEGLIDMINGESEAEVRAGYMLYCERLKKVADGLQASLTEILAGIDADVDFPEEDLEHTDLADVKTKIGAIRDKLIELRGTYSVGQKIRQGVNVVIAGRPNTGKSSLLNALLGADKAIVSSVAGTTRDAVEGALEIGGVRFNLYDTAGQRESENEIENIGIERARQLTEGADLVLFVLDAGEEFSEEDRSIAEKIENKNKIVVYNKSDLSDARGMRADIRVSAKTGENIQTLKQMMLEKSLQGYSADAEYLIEQRHYFALGKALEGVEAAYRACGNAPLDLLGIDLKAAWDALGEISGMTANEAIIDEIFAKFCVGK</sequence>
<feature type="binding site" evidence="10">
    <location>
        <position position="123"/>
    </location>
    <ligand>
        <name>(6S)-5-formyl-5,6,7,8-tetrahydrofolate</name>
        <dbReference type="ChEBI" id="CHEBI:57457"/>
    </ligand>
</feature>
<feature type="binding site" evidence="10">
    <location>
        <position position="445"/>
    </location>
    <ligand>
        <name>(6S)-5-formyl-5,6,7,8-tetrahydrofolate</name>
        <dbReference type="ChEBI" id="CHEBI:57457"/>
    </ligand>
</feature>
<evidence type="ECO:0000256" key="10">
    <source>
        <dbReference type="HAMAP-Rule" id="MF_00379"/>
    </source>
</evidence>
<dbReference type="EMBL" id="SDOZ01000002">
    <property type="protein sequence ID" value="RXZ62376.1"/>
    <property type="molecule type" value="Genomic_DNA"/>
</dbReference>
<dbReference type="GO" id="GO:0030488">
    <property type="term" value="P:tRNA methylation"/>
    <property type="evidence" value="ECO:0007669"/>
    <property type="project" value="TreeGrafter"/>
</dbReference>
<dbReference type="CDD" id="cd04164">
    <property type="entry name" value="trmE"/>
    <property type="match status" value="1"/>
</dbReference>
<comment type="caution">
    <text evidence="13">The sequence shown here is derived from an EMBL/GenBank/DDBJ whole genome shotgun (WGS) entry which is preliminary data.</text>
</comment>
<keyword evidence="5 10" id="KW-0547">Nucleotide-binding</keyword>
<feature type="domain" description="TrmE-type G" evidence="12">
    <location>
        <begin position="219"/>
        <end position="369"/>
    </location>
</feature>
<dbReference type="Proteomes" id="UP000291269">
    <property type="component" value="Unassembled WGS sequence"/>
</dbReference>
<feature type="binding site" evidence="10">
    <location>
        <position position="250"/>
    </location>
    <ligand>
        <name>K(+)</name>
        <dbReference type="ChEBI" id="CHEBI:29103"/>
    </ligand>
</feature>
<dbReference type="InterPro" id="IPR006073">
    <property type="entry name" value="GTP-bd"/>
</dbReference>
<keyword evidence="8 10" id="KW-0630">Potassium</keyword>
<dbReference type="GO" id="GO:0003924">
    <property type="term" value="F:GTPase activity"/>
    <property type="evidence" value="ECO:0007669"/>
    <property type="project" value="UniProtKB-UniRule"/>
</dbReference>
<feature type="binding site" evidence="10">
    <location>
        <begin position="273"/>
        <end position="276"/>
    </location>
    <ligand>
        <name>GTP</name>
        <dbReference type="ChEBI" id="CHEBI:37565"/>
    </ligand>
</feature>
<evidence type="ECO:0000256" key="4">
    <source>
        <dbReference type="ARBA" id="ARBA00022723"/>
    </source>
</evidence>
<dbReference type="NCBIfam" id="TIGR00231">
    <property type="entry name" value="small_GTP"/>
    <property type="match status" value="1"/>
</dbReference>
<dbReference type="Pfam" id="PF12631">
    <property type="entry name" value="MnmE_helical"/>
    <property type="match status" value="1"/>
</dbReference>
<keyword evidence="3 10" id="KW-0819">tRNA processing</keyword>
<dbReference type="InterPro" id="IPR018948">
    <property type="entry name" value="GTP-bd_TrmE_N"/>
</dbReference>
<feature type="binding site" evidence="10">
    <location>
        <position position="229"/>
    </location>
    <ligand>
        <name>K(+)</name>
        <dbReference type="ChEBI" id="CHEBI:29103"/>
    </ligand>
</feature>
<dbReference type="InterPro" id="IPR031168">
    <property type="entry name" value="G_TrmE"/>
</dbReference>
<dbReference type="Pfam" id="PF10396">
    <property type="entry name" value="TrmE_N"/>
    <property type="match status" value="1"/>
</dbReference>
<comment type="similarity">
    <text evidence="1 10 11">Belongs to the TRAFAC class TrmE-Era-EngA-EngB-Septin-like GTPase superfamily. TrmE GTPase family.</text>
</comment>
<gene>
    <name evidence="10 13" type="primary">mnmE</name>
    <name evidence="10" type="synonym">trmE</name>
    <name evidence="13" type="ORF">ESZ91_08270</name>
</gene>
<dbReference type="EC" id="3.6.-.-" evidence="10"/>
<accession>A0A4V1QVE5</accession>
<comment type="subunit">
    <text evidence="10">Homodimer. Heterotetramer of two MnmE and two MnmG subunits.</text>
</comment>
<comment type="function">
    <text evidence="10">Exhibits a very high intrinsic GTPase hydrolysis rate. Involved in the addition of a carboxymethylaminomethyl (cmnm) group at the wobble position (U34) of certain tRNAs, forming tRNA-cmnm(5)s(2)U34.</text>
</comment>
<evidence type="ECO:0000313" key="13">
    <source>
        <dbReference type="EMBL" id="RXZ62376.1"/>
    </source>
</evidence>
<evidence type="ECO:0000256" key="8">
    <source>
        <dbReference type="ARBA" id="ARBA00022958"/>
    </source>
</evidence>
<feature type="binding site" evidence="10">
    <location>
        <begin position="229"/>
        <end position="234"/>
    </location>
    <ligand>
        <name>GTP</name>
        <dbReference type="ChEBI" id="CHEBI:37565"/>
    </ligand>
</feature>
<dbReference type="InterPro" id="IPR027266">
    <property type="entry name" value="TrmE/GcvT-like"/>
</dbReference>
<feature type="binding site" evidence="10">
    <location>
        <position position="233"/>
    </location>
    <ligand>
        <name>Mg(2+)</name>
        <dbReference type="ChEBI" id="CHEBI:18420"/>
    </ligand>
</feature>
<dbReference type="CDD" id="cd14858">
    <property type="entry name" value="TrmE_N"/>
    <property type="match status" value="1"/>
</dbReference>
<dbReference type="GO" id="GO:0005829">
    <property type="term" value="C:cytosol"/>
    <property type="evidence" value="ECO:0007669"/>
    <property type="project" value="TreeGrafter"/>
</dbReference>
<dbReference type="PANTHER" id="PTHR42714">
    <property type="entry name" value="TRNA MODIFICATION GTPASE GTPBP3"/>
    <property type="match status" value="1"/>
</dbReference>
<dbReference type="GO" id="GO:0046872">
    <property type="term" value="F:metal ion binding"/>
    <property type="evidence" value="ECO:0007669"/>
    <property type="project" value="UniProtKB-KW"/>
</dbReference>
<dbReference type="PRINTS" id="PR00449">
    <property type="entry name" value="RASTRNSFRMNG"/>
</dbReference>
<evidence type="ECO:0000313" key="14">
    <source>
        <dbReference type="Proteomes" id="UP000291269"/>
    </source>
</evidence>
<dbReference type="InterPro" id="IPR027368">
    <property type="entry name" value="MnmE_dom2"/>
</dbReference>
<comment type="subcellular location">
    <subcellularLocation>
        <location evidence="10">Cytoplasm</location>
    </subcellularLocation>
</comment>
<keyword evidence="14" id="KW-1185">Reference proteome</keyword>
<evidence type="ECO:0000256" key="2">
    <source>
        <dbReference type="ARBA" id="ARBA00022490"/>
    </source>
</evidence>
<dbReference type="PANTHER" id="PTHR42714:SF2">
    <property type="entry name" value="TRNA MODIFICATION GTPASE GTPBP3, MITOCHONDRIAL"/>
    <property type="match status" value="1"/>
</dbReference>
<name>A0A4V1QVE5_9FIRM</name>
<dbReference type="Gene3D" id="3.30.1360.120">
    <property type="entry name" value="Probable tRNA modification gtpase trme, domain 1"/>
    <property type="match status" value="1"/>
</dbReference>
<dbReference type="InterPro" id="IPR005225">
    <property type="entry name" value="Small_GTP-bd"/>
</dbReference>
<dbReference type="InterPro" id="IPR027417">
    <property type="entry name" value="P-loop_NTPase"/>
</dbReference>
<feature type="binding site" evidence="10">
    <location>
        <position position="248"/>
    </location>
    <ligand>
        <name>K(+)</name>
        <dbReference type="ChEBI" id="CHEBI:29103"/>
    </ligand>
</feature>
<evidence type="ECO:0000256" key="6">
    <source>
        <dbReference type="ARBA" id="ARBA00022801"/>
    </source>
</evidence>
<dbReference type="SUPFAM" id="SSF52540">
    <property type="entry name" value="P-loop containing nucleoside triphosphate hydrolases"/>
    <property type="match status" value="1"/>
</dbReference>
<feature type="binding site" evidence="10">
    <location>
        <position position="84"/>
    </location>
    <ligand>
        <name>(6S)-5-formyl-5,6,7,8-tetrahydrofolate</name>
        <dbReference type="ChEBI" id="CHEBI:57457"/>
    </ligand>
</feature>
<keyword evidence="4 10" id="KW-0479">Metal-binding</keyword>
<feature type="binding site" evidence="10">
    <location>
        <position position="22"/>
    </location>
    <ligand>
        <name>(6S)-5-formyl-5,6,7,8-tetrahydrofolate</name>
        <dbReference type="ChEBI" id="CHEBI:57457"/>
    </ligand>
</feature>
<comment type="cofactor">
    <cofactor evidence="10">
        <name>K(+)</name>
        <dbReference type="ChEBI" id="CHEBI:29103"/>
    </cofactor>
    <text evidence="10">Binds 1 potassium ion per subunit.</text>
</comment>
<evidence type="ECO:0000256" key="9">
    <source>
        <dbReference type="ARBA" id="ARBA00023134"/>
    </source>
</evidence>
<dbReference type="GO" id="GO:0002098">
    <property type="term" value="P:tRNA wobble uridine modification"/>
    <property type="evidence" value="ECO:0007669"/>
    <property type="project" value="TreeGrafter"/>
</dbReference>
<dbReference type="HAMAP" id="MF_00379">
    <property type="entry name" value="GTPase_MnmE"/>
    <property type="match status" value="1"/>
</dbReference>
<dbReference type="InterPro" id="IPR004520">
    <property type="entry name" value="GTPase_MnmE"/>
</dbReference>
<protein>
    <recommendedName>
        <fullName evidence="10">tRNA modification GTPase MnmE</fullName>
        <ecNumber evidence="10">3.6.-.-</ecNumber>
    </recommendedName>
</protein>
<dbReference type="InterPro" id="IPR025867">
    <property type="entry name" value="MnmE_helical"/>
</dbReference>
<keyword evidence="2 10" id="KW-0963">Cytoplasm</keyword>
<keyword evidence="7 10" id="KW-0460">Magnesium</keyword>
<dbReference type="PROSITE" id="PS51709">
    <property type="entry name" value="G_TRME"/>
    <property type="match status" value="1"/>
</dbReference>
<evidence type="ECO:0000256" key="1">
    <source>
        <dbReference type="ARBA" id="ARBA00011043"/>
    </source>
</evidence>
<dbReference type="GO" id="GO:0005525">
    <property type="term" value="F:GTP binding"/>
    <property type="evidence" value="ECO:0007669"/>
    <property type="project" value="UniProtKB-UniRule"/>
</dbReference>
<feature type="binding site" evidence="10">
    <location>
        <begin position="248"/>
        <end position="254"/>
    </location>
    <ligand>
        <name>GTP</name>
        <dbReference type="ChEBI" id="CHEBI:37565"/>
    </ligand>
</feature>
<feature type="binding site" evidence="10">
    <location>
        <position position="254"/>
    </location>
    <ligand>
        <name>Mg(2+)</name>
        <dbReference type="ChEBI" id="CHEBI:18420"/>
    </ligand>
</feature>
<evidence type="ECO:0000256" key="5">
    <source>
        <dbReference type="ARBA" id="ARBA00022741"/>
    </source>
</evidence>
<dbReference type="AlphaFoldDB" id="A0A4V1QVE5"/>
<dbReference type="FunFam" id="3.40.50.300:FF:001376">
    <property type="entry name" value="tRNA modification GTPase MnmE"/>
    <property type="match status" value="1"/>
</dbReference>
<evidence type="ECO:0000256" key="7">
    <source>
        <dbReference type="ARBA" id="ARBA00022842"/>
    </source>
</evidence>
<feature type="binding site" evidence="10">
    <location>
        <position position="253"/>
    </location>
    <ligand>
        <name>K(+)</name>
        <dbReference type="ChEBI" id="CHEBI:29103"/>
    </ligand>
</feature>
<comment type="caution">
    <text evidence="10">Lacks conserved residue(s) required for the propagation of feature annotation.</text>
</comment>
<reference evidence="13 14" key="1">
    <citation type="journal article" date="2019" name="Gut">
        <title>Antibiotics-induced monodominance of a novel gut bacterial order.</title>
        <authorList>
            <person name="Hildebrand F."/>
            <person name="Moitinho-Silva L."/>
            <person name="Blasche S."/>
            <person name="Jahn M.T."/>
            <person name="Gossmann T.I."/>
            <person name="Heuerta-Cepas J."/>
            <person name="Hercog R."/>
            <person name="Luetge M."/>
            <person name="Bahram M."/>
            <person name="Pryszlak A."/>
            <person name="Alves R.J."/>
            <person name="Waszak S.M."/>
            <person name="Zhu A."/>
            <person name="Ye L."/>
            <person name="Costea P.I."/>
            <person name="Aalvink S."/>
            <person name="Belzer C."/>
            <person name="Forslund S.K."/>
            <person name="Sunagawa S."/>
            <person name="Hentschel U."/>
            <person name="Merten C."/>
            <person name="Patil K.R."/>
            <person name="Benes V."/>
            <person name="Bork P."/>
        </authorList>
    </citation>
    <scope>NUCLEOTIDE SEQUENCE [LARGE SCALE GENOMIC DNA]</scope>
    <source>
        <strain evidence="13 14">HDS1380</strain>
    </source>
</reference>
<dbReference type="OrthoDB" id="9805918at2"/>
<dbReference type="Gene3D" id="3.40.50.300">
    <property type="entry name" value="P-loop containing nucleotide triphosphate hydrolases"/>
    <property type="match status" value="1"/>
</dbReference>
<evidence type="ECO:0000256" key="11">
    <source>
        <dbReference type="RuleBase" id="RU003313"/>
    </source>
</evidence>